<dbReference type="Proteomes" id="UP001195571">
    <property type="component" value="Unassembled WGS sequence"/>
</dbReference>
<gene>
    <name evidence="3" type="ORF">CHTY_002670</name>
</gene>
<dbReference type="InterPro" id="IPR021348">
    <property type="entry name" value="DUF2963"/>
</dbReference>
<protein>
    <submittedName>
        <fullName evidence="3">DUF2963 domain-containing protein</fullName>
    </submittedName>
</protein>
<dbReference type="EMBL" id="JACAOD020000013">
    <property type="protein sequence ID" value="MBP5836121.1"/>
    <property type="molecule type" value="Genomic_DNA"/>
</dbReference>
<feature type="domain" description="DUF2963" evidence="2">
    <location>
        <begin position="112"/>
        <end position="157"/>
    </location>
</feature>
<feature type="domain" description="DUF2963" evidence="2">
    <location>
        <begin position="158"/>
        <end position="197"/>
    </location>
</feature>
<evidence type="ECO:0000259" key="2">
    <source>
        <dbReference type="Pfam" id="PF11178"/>
    </source>
</evidence>
<accession>A0ABS5CYS3</accession>
<evidence type="ECO:0000313" key="3">
    <source>
        <dbReference type="EMBL" id="MBP5836121.1"/>
    </source>
</evidence>
<comment type="caution">
    <text evidence="3">The sequence shown here is derived from an EMBL/GenBank/DDBJ whole genome shotgun (WGS) entry which is preliminary data.</text>
</comment>
<evidence type="ECO:0000256" key="1">
    <source>
        <dbReference type="SAM" id="Phobius"/>
    </source>
</evidence>
<dbReference type="RefSeq" id="WP_203552385.1">
    <property type="nucleotide sequence ID" value="NZ_JACAOD020000013.1"/>
</dbReference>
<organism evidence="3 4">
    <name type="scientific">Candidatus Phytoplasma meliae</name>
    <dbReference type="NCBI Taxonomy" id="1848402"/>
    <lineage>
        <taxon>Bacteria</taxon>
        <taxon>Bacillati</taxon>
        <taxon>Mycoplasmatota</taxon>
        <taxon>Mollicutes</taxon>
        <taxon>Acholeplasmatales</taxon>
        <taxon>Acholeplasmataceae</taxon>
        <taxon>Candidatus Phytoplasma</taxon>
        <taxon>16SrXIII (Mexican periwinkle virescence group)</taxon>
    </lineage>
</organism>
<reference evidence="3" key="1">
    <citation type="submission" date="2021-04" db="EMBL/GenBank/DDBJ databases">
        <title>Genomic features of Candidatus Phytoplasma meliae isolate ChTYXIII (1SrXIII-G).</title>
        <authorList>
            <person name="Fernandez F.D."/>
            <person name="Conci L.R."/>
        </authorList>
    </citation>
    <scope>NUCLEOTIDE SEQUENCE [LARGE SCALE GENOMIC DNA]</scope>
    <source>
        <strain evidence="3">ChTYXIII-Mo</strain>
    </source>
</reference>
<dbReference type="PROSITE" id="PS51257">
    <property type="entry name" value="PROKAR_LIPOPROTEIN"/>
    <property type="match status" value="1"/>
</dbReference>
<evidence type="ECO:0000313" key="4">
    <source>
        <dbReference type="Proteomes" id="UP001195571"/>
    </source>
</evidence>
<feature type="transmembrane region" description="Helical" evidence="1">
    <location>
        <begin position="12"/>
        <end position="33"/>
    </location>
</feature>
<keyword evidence="1" id="KW-0812">Transmembrane</keyword>
<keyword evidence="4" id="KW-1185">Reference proteome</keyword>
<sequence length="243" mass="28596">MQKCSLKLNPKSIITVIIIAIIISLLVGCYFYNNHQSLQTPKTPSPMKQEMGNLIKKEKKEGDKERKEAKQRLSHKYPPKVEYYKDINTILSITYYNQKTGNQTKQISYCIDGTIWYTEECNQNGKKIKTTYYNKDSNINRIYKFDENTRKITKSFYYNKDGSIWIIFEYNSITGEQIKTTYYNENGNIKSITEHKPFKSIASNFIPQQIIEAESLCQQGEELYNQSQQLKQQAIKLYNQHKK</sequence>
<dbReference type="Pfam" id="PF11178">
    <property type="entry name" value="DUF2963"/>
    <property type="match status" value="2"/>
</dbReference>
<keyword evidence="1" id="KW-0472">Membrane</keyword>
<proteinExistence type="predicted"/>
<keyword evidence="1" id="KW-1133">Transmembrane helix</keyword>
<name>A0ABS5CYS3_9MOLU</name>